<keyword evidence="3" id="KW-1185">Reference proteome</keyword>
<keyword evidence="1" id="KW-0472">Membrane</keyword>
<dbReference type="Proteomes" id="UP000249364">
    <property type="component" value="Unassembled WGS sequence"/>
</dbReference>
<dbReference type="SUPFAM" id="SSF53335">
    <property type="entry name" value="S-adenosyl-L-methionine-dependent methyltransferases"/>
    <property type="match status" value="1"/>
</dbReference>
<dbReference type="EMBL" id="QKZQ01000005">
    <property type="protein sequence ID" value="PZX45902.1"/>
    <property type="molecule type" value="Genomic_DNA"/>
</dbReference>
<sequence length="212" mass="23411">MTRHKNRRFWDRIAQRYAARPLKDVPAYDAMLAATAAHLRTTDRVLELGCGTGGTAIHLAPKVAQWVATDFSGEMVRIAQSKPGAEGVSFKIADARHALEDGPFDAICAFNLLHLVDDMPELLARIHASLQPHGLLICKTWCFADVKLWLRALFAVLRVFGVFPVATMLSVAQLRQALEDAGFEIVEQRIFGAYAQNPYIVARKAGCGRDVP</sequence>
<evidence type="ECO:0000256" key="1">
    <source>
        <dbReference type="SAM" id="Phobius"/>
    </source>
</evidence>
<keyword evidence="2" id="KW-0830">Ubiquinone</keyword>
<proteinExistence type="predicted"/>
<keyword evidence="2" id="KW-0489">Methyltransferase</keyword>
<dbReference type="PANTHER" id="PTHR43861:SF1">
    <property type="entry name" value="TRANS-ACONITATE 2-METHYLTRANSFERASE"/>
    <property type="match status" value="1"/>
</dbReference>
<dbReference type="RefSeq" id="WP_071468119.1">
    <property type="nucleotide sequence ID" value="NZ_MEHT01000001.1"/>
</dbReference>
<dbReference type="STRING" id="121821.GCA_001870675_00253"/>
<organism evidence="2 3">
    <name type="scientific">Roseinatronobacter thiooxidans</name>
    <dbReference type="NCBI Taxonomy" id="121821"/>
    <lineage>
        <taxon>Bacteria</taxon>
        <taxon>Pseudomonadati</taxon>
        <taxon>Pseudomonadota</taxon>
        <taxon>Alphaproteobacteria</taxon>
        <taxon>Rhodobacterales</taxon>
        <taxon>Paracoccaceae</taxon>
        <taxon>Roseinatronobacter</taxon>
    </lineage>
</organism>
<keyword evidence="2" id="KW-0808">Transferase</keyword>
<name>A0A2W7S5U6_9RHOB</name>
<dbReference type="GO" id="GO:0032259">
    <property type="term" value="P:methylation"/>
    <property type="evidence" value="ECO:0007669"/>
    <property type="project" value="UniProtKB-KW"/>
</dbReference>
<gene>
    <name evidence="2" type="ORF">LY56_01465</name>
</gene>
<keyword evidence="1" id="KW-1133">Transmembrane helix</keyword>
<comment type="caution">
    <text evidence="2">The sequence shown here is derived from an EMBL/GenBank/DDBJ whole genome shotgun (WGS) entry which is preliminary data.</text>
</comment>
<evidence type="ECO:0000313" key="2">
    <source>
        <dbReference type="EMBL" id="PZX45902.1"/>
    </source>
</evidence>
<dbReference type="AlphaFoldDB" id="A0A2W7S5U6"/>
<dbReference type="Pfam" id="PF13489">
    <property type="entry name" value="Methyltransf_23"/>
    <property type="match status" value="1"/>
</dbReference>
<protein>
    <submittedName>
        <fullName evidence="2">Ubiquinone/menaquinone biosynthesis C-methylase UbiE</fullName>
    </submittedName>
</protein>
<reference evidence="2 3" key="1">
    <citation type="submission" date="2018-06" db="EMBL/GenBank/DDBJ databases">
        <title>Genomic Encyclopedia of Archaeal and Bacterial Type Strains, Phase II (KMG-II): from individual species to whole genera.</title>
        <authorList>
            <person name="Goeker M."/>
        </authorList>
    </citation>
    <scope>NUCLEOTIDE SEQUENCE [LARGE SCALE GENOMIC DNA]</scope>
    <source>
        <strain evidence="2 3">DSM 13087</strain>
    </source>
</reference>
<accession>A0A2W7S5U6</accession>
<dbReference type="Gene3D" id="3.40.50.150">
    <property type="entry name" value="Vaccinia Virus protein VP39"/>
    <property type="match status" value="1"/>
</dbReference>
<dbReference type="OrthoDB" id="5642573at2"/>
<dbReference type="PANTHER" id="PTHR43861">
    <property type="entry name" value="TRANS-ACONITATE 2-METHYLTRANSFERASE-RELATED"/>
    <property type="match status" value="1"/>
</dbReference>
<evidence type="ECO:0000313" key="3">
    <source>
        <dbReference type="Proteomes" id="UP000249364"/>
    </source>
</evidence>
<dbReference type="InterPro" id="IPR029063">
    <property type="entry name" value="SAM-dependent_MTases_sf"/>
</dbReference>
<feature type="transmembrane region" description="Helical" evidence="1">
    <location>
        <begin position="148"/>
        <end position="169"/>
    </location>
</feature>
<dbReference type="GO" id="GO:0008168">
    <property type="term" value="F:methyltransferase activity"/>
    <property type="evidence" value="ECO:0007669"/>
    <property type="project" value="UniProtKB-KW"/>
</dbReference>
<keyword evidence="1" id="KW-0812">Transmembrane</keyword>
<dbReference type="CDD" id="cd02440">
    <property type="entry name" value="AdoMet_MTases"/>
    <property type="match status" value="1"/>
</dbReference>